<gene>
    <name evidence="5" type="ORF">ANME2D_02588</name>
</gene>
<organism evidence="5 6">
    <name type="scientific">Candidatus Methanoperedens nitratireducens</name>
    <dbReference type="NCBI Taxonomy" id="1392998"/>
    <lineage>
        <taxon>Archaea</taxon>
        <taxon>Methanobacteriati</taxon>
        <taxon>Methanobacteriota</taxon>
        <taxon>Stenosarchaea group</taxon>
        <taxon>Methanomicrobia</taxon>
        <taxon>Methanosarcinales</taxon>
        <taxon>ANME-2 cluster</taxon>
        <taxon>Candidatus Methanoperedentaceae</taxon>
        <taxon>Candidatus Methanoperedens</taxon>
    </lineage>
</organism>
<dbReference type="Gene3D" id="3.40.50.150">
    <property type="entry name" value="Vaccinia Virus protein VP39"/>
    <property type="match status" value="1"/>
</dbReference>
<dbReference type="Pfam" id="PF08241">
    <property type="entry name" value="Methyltransf_11"/>
    <property type="match status" value="1"/>
</dbReference>
<name>A0A062UZI1_9EURY</name>
<dbReference type="OrthoDB" id="8915at2157"/>
<accession>A0A062UZI1</accession>
<evidence type="ECO:0000313" key="6">
    <source>
        <dbReference type="Proteomes" id="UP000027153"/>
    </source>
</evidence>
<keyword evidence="3" id="KW-0949">S-adenosyl-L-methionine</keyword>
<dbReference type="RefSeq" id="WP_048092265.1">
    <property type="nucleotide sequence ID" value="NZ_JMIY01000007.1"/>
</dbReference>
<keyword evidence="6" id="KW-1185">Reference proteome</keyword>
<dbReference type="GO" id="GO:0032259">
    <property type="term" value="P:methylation"/>
    <property type="evidence" value="ECO:0007669"/>
    <property type="project" value="UniProtKB-KW"/>
</dbReference>
<dbReference type="SUPFAM" id="SSF53335">
    <property type="entry name" value="S-adenosyl-L-methionine-dependent methyltransferases"/>
    <property type="match status" value="1"/>
</dbReference>
<keyword evidence="2 5" id="KW-0808">Transferase</keyword>
<sequence>MIAHIKAWNSEYKSWRGGHYSLGLLDPSCKKGRLLDAGCGGGRYTLPLRMRGFDVVALDVSLNALRMAGKRSADRGLDTEFLAANIYEMPFQDASFDIIWCYGVLQHLMLKERELAIRECRRILKKEGLLFIEVLGEDDMRYGGIEVEHNTFSRKSGVIYHYFNKNELNELLKGFSFNTAESRAEKRFNGEYYIRHMISAVAKKL</sequence>
<dbReference type="InterPro" id="IPR013216">
    <property type="entry name" value="Methyltransf_11"/>
</dbReference>
<dbReference type="PANTHER" id="PTHR43464:SF19">
    <property type="entry name" value="UBIQUINONE BIOSYNTHESIS O-METHYLTRANSFERASE, MITOCHONDRIAL"/>
    <property type="match status" value="1"/>
</dbReference>
<dbReference type="InterPro" id="IPR029063">
    <property type="entry name" value="SAM-dependent_MTases_sf"/>
</dbReference>
<keyword evidence="1 5" id="KW-0489">Methyltransferase</keyword>
<feature type="domain" description="Methyltransferase type 11" evidence="4">
    <location>
        <begin position="35"/>
        <end position="132"/>
    </location>
</feature>
<dbReference type="PANTHER" id="PTHR43464">
    <property type="entry name" value="METHYLTRANSFERASE"/>
    <property type="match status" value="1"/>
</dbReference>
<protein>
    <submittedName>
        <fullName evidence="5">Methyltransferase family protein</fullName>
    </submittedName>
</protein>
<comment type="caution">
    <text evidence="5">The sequence shown here is derived from an EMBL/GenBank/DDBJ whole genome shotgun (WGS) entry which is preliminary data.</text>
</comment>
<dbReference type="AlphaFoldDB" id="A0A062UZI1"/>
<dbReference type="CDD" id="cd02440">
    <property type="entry name" value="AdoMet_MTases"/>
    <property type="match status" value="1"/>
</dbReference>
<dbReference type="Proteomes" id="UP000027153">
    <property type="component" value="Unassembled WGS sequence"/>
</dbReference>
<evidence type="ECO:0000256" key="1">
    <source>
        <dbReference type="ARBA" id="ARBA00022603"/>
    </source>
</evidence>
<evidence type="ECO:0000313" key="5">
    <source>
        <dbReference type="EMBL" id="KCZ70567.1"/>
    </source>
</evidence>
<reference evidence="5 6" key="1">
    <citation type="journal article" date="2013" name="Nature">
        <title>Anaerobic oxidation of methane coupled to nitrate reduction in a novel archaeal lineage.</title>
        <authorList>
            <person name="Haroon M.F."/>
            <person name="Hu S."/>
            <person name="Shi Y."/>
            <person name="Imelfort M."/>
            <person name="Keller J."/>
            <person name="Hugenholtz P."/>
            <person name="Yuan Z."/>
            <person name="Tyson G.W."/>
        </authorList>
    </citation>
    <scope>NUCLEOTIDE SEQUENCE [LARGE SCALE GENOMIC DNA]</scope>
    <source>
        <strain evidence="5 6">ANME-2d</strain>
    </source>
</reference>
<evidence type="ECO:0000259" key="4">
    <source>
        <dbReference type="Pfam" id="PF08241"/>
    </source>
</evidence>
<proteinExistence type="predicted"/>
<evidence type="ECO:0000256" key="3">
    <source>
        <dbReference type="ARBA" id="ARBA00022691"/>
    </source>
</evidence>
<dbReference type="EMBL" id="JMIY01000007">
    <property type="protein sequence ID" value="KCZ70567.1"/>
    <property type="molecule type" value="Genomic_DNA"/>
</dbReference>
<evidence type="ECO:0000256" key="2">
    <source>
        <dbReference type="ARBA" id="ARBA00022679"/>
    </source>
</evidence>
<dbReference type="GO" id="GO:0008757">
    <property type="term" value="F:S-adenosylmethionine-dependent methyltransferase activity"/>
    <property type="evidence" value="ECO:0007669"/>
    <property type="project" value="InterPro"/>
</dbReference>